<proteinExistence type="predicted"/>
<dbReference type="PATRIC" id="fig|33051.5.peg.1720"/>
<dbReference type="Gene3D" id="3.40.630.30">
    <property type="match status" value="1"/>
</dbReference>
<organism evidence="4 5">
    <name type="scientific">Sphingomonas sanguinis</name>
    <dbReference type="NCBI Taxonomy" id="33051"/>
    <lineage>
        <taxon>Bacteria</taxon>
        <taxon>Pseudomonadati</taxon>
        <taxon>Pseudomonadota</taxon>
        <taxon>Alphaproteobacteria</taxon>
        <taxon>Sphingomonadales</taxon>
        <taxon>Sphingomonadaceae</taxon>
        <taxon>Sphingomonas</taxon>
    </lineage>
</organism>
<feature type="domain" description="N-acetyltransferase" evidence="3">
    <location>
        <begin position="5"/>
        <end position="159"/>
    </location>
</feature>
<dbReference type="InterPro" id="IPR000182">
    <property type="entry name" value="GNAT_dom"/>
</dbReference>
<evidence type="ECO:0000259" key="3">
    <source>
        <dbReference type="PROSITE" id="PS51186"/>
    </source>
</evidence>
<evidence type="ECO:0000256" key="1">
    <source>
        <dbReference type="ARBA" id="ARBA00022679"/>
    </source>
</evidence>
<gene>
    <name evidence="4" type="ORF">NS258_04845</name>
</gene>
<comment type="caution">
    <text evidence="4">The sequence shown here is derived from an EMBL/GenBank/DDBJ whole genome shotgun (WGS) entry which is preliminary data.</text>
</comment>
<dbReference type="Proteomes" id="UP000074410">
    <property type="component" value="Unassembled WGS sequence"/>
</dbReference>
<keyword evidence="2" id="KW-0012">Acyltransferase</keyword>
<dbReference type="CDD" id="cd04301">
    <property type="entry name" value="NAT_SF"/>
    <property type="match status" value="1"/>
</dbReference>
<dbReference type="Pfam" id="PF00583">
    <property type="entry name" value="Acetyltransf_1"/>
    <property type="match status" value="1"/>
</dbReference>
<protein>
    <submittedName>
        <fullName evidence="4">Acetyltransferase</fullName>
    </submittedName>
</protein>
<evidence type="ECO:0000256" key="2">
    <source>
        <dbReference type="ARBA" id="ARBA00023315"/>
    </source>
</evidence>
<sequence>MAPDARHVELTEVDAPAIADLFARCADYFLMQDGVASEPADAIALFLDVPPGKTAADQSILGWRDDQGLYAIAAILRDYPRDGIWYLGLMLVEPRRRGLGLGRSLYGSIAIWAAKHGAREMRLAALEANGAGERFWRALGFEEIRRVGPDQFKEKRHCRIELGRSVAGRFPNLTSPR</sequence>
<dbReference type="InterPro" id="IPR016181">
    <property type="entry name" value="Acyl_CoA_acyltransferase"/>
</dbReference>
<dbReference type="EMBL" id="LDTC01000027">
    <property type="protein sequence ID" value="KTW15737.1"/>
    <property type="molecule type" value="Genomic_DNA"/>
</dbReference>
<dbReference type="InterPro" id="IPR050832">
    <property type="entry name" value="Bact_Acetyltransf"/>
</dbReference>
<dbReference type="GO" id="GO:0016747">
    <property type="term" value="F:acyltransferase activity, transferring groups other than amino-acyl groups"/>
    <property type="evidence" value="ECO:0007669"/>
    <property type="project" value="InterPro"/>
</dbReference>
<reference evidence="4 5" key="1">
    <citation type="journal article" date="2016" name="Front. Microbiol.">
        <title>Genomic Resource of Rice Seed Associated Bacteria.</title>
        <authorList>
            <person name="Midha S."/>
            <person name="Bansal K."/>
            <person name="Sharma S."/>
            <person name="Kumar N."/>
            <person name="Patil P.P."/>
            <person name="Chaudhry V."/>
            <person name="Patil P.B."/>
        </authorList>
    </citation>
    <scope>NUCLEOTIDE SEQUENCE [LARGE SCALE GENOMIC DNA]</scope>
    <source>
        <strain evidence="4 5">NS258</strain>
    </source>
</reference>
<dbReference type="PANTHER" id="PTHR43877">
    <property type="entry name" value="AMINOALKYLPHOSPHONATE N-ACETYLTRANSFERASE-RELATED-RELATED"/>
    <property type="match status" value="1"/>
</dbReference>
<accession>A0A147JAX1</accession>
<dbReference type="AlphaFoldDB" id="A0A147JAX1"/>
<name>A0A147JAX1_9SPHN</name>
<evidence type="ECO:0000313" key="4">
    <source>
        <dbReference type="EMBL" id="KTW15737.1"/>
    </source>
</evidence>
<dbReference type="PROSITE" id="PS51186">
    <property type="entry name" value="GNAT"/>
    <property type="match status" value="1"/>
</dbReference>
<keyword evidence="1 4" id="KW-0808">Transferase</keyword>
<dbReference type="SUPFAM" id="SSF55729">
    <property type="entry name" value="Acyl-CoA N-acyltransferases (Nat)"/>
    <property type="match status" value="1"/>
</dbReference>
<evidence type="ECO:0000313" key="5">
    <source>
        <dbReference type="Proteomes" id="UP000074410"/>
    </source>
</evidence>